<evidence type="ECO:0000313" key="2">
    <source>
        <dbReference type="Proteomes" id="UP001281614"/>
    </source>
</evidence>
<sequence>MEHGIDRFSKVRIPAGLVEEAEGFSEAVLADDVSSVATIYCGNVERAMSVVGEELIAEPLRSGVDYPFEPLYLRP</sequence>
<proteinExistence type="predicted"/>
<evidence type="ECO:0000313" key="1">
    <source>
        <dbReference type="EMBL" id="KAK2728882.1"/>
    </source>
</evidence>
<dbReference type="Proteomes" id="UP001281614">
    <property type="component" value="Unassembled WGS sequence"/>
</dbReference>
<keyword evidence="2" id="KW-1185">Reference proteome</keyword>
<gene>
    <name evidence="1" type="ORF">CKAH01_10710</name>
</gene>
<comment type="caution">
    <text evidence="1">The sequence shown here is derived from an EMBL/GenBank/DDBJ whole genome shotgun (WGS) entry which is preliminary data.</text>
</comment>
<dbReference type="AlphaFoldDB" id="A0AAE0CWY2"/>
<protein>
    <submittedName>
        <fullName evidence="1">Uncharacterized protein</fullName>
    </submittedName>
</protein>
<accession>A0AAE0CWY2</accession>
<dbReference type="EMBL" id="VYYT01000875">
    <property type="protein sequence ID" value="KAK2728882.1"/>
    <property type="molecule type" value="Genomic_DNA"/>
</dbReference>
<reference evidence="1" key="1">
    <citation type="submission" date="2023-02" db="EMBL/GenBank/DDBJ databases">
        <title>Colletotrichum kahawae CIFC_Que2 genome sequencing and assembly.</title>
        <authorList>
            <person name="Baroncelli R."/>
        </authorList>
    </citation>
    <scope>NUCLEOTIDE SEQUENCE</scope>
    <source>
        <strain evidence="1">CIFC_Que2</strain>
    </source>
</reference>
<organism evidence="1 2">
    <name type="scientific">Colletotrichum kahawae</name>
    <name type="common">Coffee berry disease fungus</name>
    <dbReference type="NCBI Taxonomy" id="34407"/>
    <lineage>
        <taxon>Eukaryota</taxon>
        <taxon>Fungi</taxon>
        <taxon>Dikarya</taxon>
        <taxon>Ascomycota</taxon>
        <taxon>Pezizomycotina</taxon>
        <taxon>Sordariomycetes</taxon>
        <taxon>Hypocreomycetidae</taxon>
        <taxon>Glomerellales</taxon>
        <taxon>Glomerellaceae</taxon>
        <taxon>Colletotrichum</taxon>
        <taxon>Colletotrichum gloeosporioides species complex</taxon>
    </lineage>
</organism>
<name>A0AAE0CWY2_COLKA</name>